<dbReference type="AlphaFoldDB" id="A0AAW9CXV5"/>
<feature type="region of interest" description="Disordered" evidence="1">
    <location>
        <begin position="19"/>
        <end position="38"/>
    </location>
</feature>
<gene>
    <name evidence="2" type="ORF">C7S16_2022</name>
</gene>
<name>A0AAW9CXV5_BURTH</name>
<organism evidence="2 3">
    <name type="scientific">Burkholderia thailandensis</name>
    <dbReference type="NCBI Taxonomy" id="57975"/>
    <lineage>
        <taxon>Bacteria</taxon>
        <taxon>Pseudomonadati</taxon>
        <taxon>Pseudomonadota</taxon>
        <taxon>Betaproteobacteria</taxon>
        <taxon>Burkholderiales</taxon>
        <taxon>Burkholderiaceae</taxon>
        <taxon>Burkholderia</taxon>
        <taxon>pseudomallei group</taxon>
    </lineage>
</organism>
<accession>A0AAW9CXV5</accession>
<sequence length="38" mass="3954">MASAAPAGFCGPAGAALNQSQDFTGSERSRCARFARRH</sequence>
<dbReference type="EMBL" id="QXCT01000002">
    <property type="protein sequence ID" value="MDW9254967.1"/>
    <property type="molecule type" value="Genomic_DNA"/>
</dbReference>
<reference evidence="2" key="1">
    <citation type="submission" date="2018-08" db="EMBL/GenBank/DDBJ databases">
        <title>Identification of Burkholderia cepacia strains that express a Burkholderia pseudomallei-like capsular polysaccharide.</title>
        <authorList>
            <person name="Burtnick M.N."/>
            <person name="Vongsouvath M."/>
            <person name="Newton P."/>
            <person name="Wuthiekanun V."/>
            <person name="Limmathurotsakul D."/>
            <person name="Brett P.J."/>
            <person name="Chantratita N."/>
            <person name="Dance D.A."/>
        </authorList>
    </citation>
    <scope>NUCLEOTIDE SEQUENCE</scope>
    <source>
        <strain evidence="2">SBXCC001</strain>
    </source>
</reference>
<proteinExistence type="predicted"/>
<evidence type="ECO:0000313" key="3">
    <source>
        <dbReference type="Proteomes" id="UP001272137"/>
    </source>
</evidence>
<dbReference type="Proteomes" id="UP001272137">
    <property type="component" value="Unassembled WGS sequence"/>
</dbReference>
<evidence type="ECO:0000256" key="1">
    <source>
        <dbReference type="SAM" id="MobiDB-lite"/>
    </source>
</evidence>
<comment type="caution">
    <text evidence="2">The sequence shown here is derived from an EMBL/GenBank/DDBJ whole genome shotgun (WGS) entry which is preliminary data.</text>
</comment>
<evidence type="ECO:0000313" key="2">
    <source>
        <dbReference type="EMBL" id="MDW9254967.1"/>
    </source>
</evidence>
<protein>
    <submittedName>
        <fullName evidence="2">Uncharacterized protein</fullName>
    </submittedName>
</protein>